<feature type="chain" id="PRO_5040895423" description="alpha-galactosidase" evidence="4">
    <location>
        <begin position="19"/>
        <end position="354"/>
    </location>
</feature>
<dbReference type="AlphaFoldDB" id="A0A9W4UGP2"/>
<dbReference type="InterPro" id="IPR017853">
    <property type="entry name" value="GH"/>
</dbReference>
<feature type="compositionally biased region" description="Low complexity" evidence="3">
    <location>
        <begin position="267"/>
        <end position="291"/>
    </location>
</feature>
<evidence type="ECO:0000313" key="6">
    <source>
        <dbReference type="EMBL" id="CAI6335866.1"/>
    </source>
</evidence>
<evidence type="ECO:0000256" key="4">
    <source>
        <dbReference type="SAM" id="SignalP"/>
    </source>
</evidence>
<feature type="signal peptide" evidence="4">
    <location>
        <begin position="1"/>
        <end position="18"/>
    </location>
</feature>
<dbReference type="GO" id="GO:0004557">
    <property type="term" value="F:alpha-galactosidase activity"/>
    <property type="evidence" value="ECO:0007669"/>
    <property type="project" value="UniProtKB-EC"/>
</dbReference>
<dbReference type="OrthoDB" id="2108802at2759"/>
<dbReference type="InterPro" id="IPR004352">
    <property type="entry name" value="GH114_TIM-barrel"/>
</dbReference>
<dbReference type="Proteomes" id="UP001152607">
    <property type="component" value="Unassembled WGS sequence"/>
</dbReference>
<dbReference type="Pfam" id="PF03537">
    <property type="entry name" value="Glyco_hydro_114"/>
    <property type="match status" value="1"/>
</dbReference>
<sequence>MLVSTALALAGTASFAVAHPFRPTTARRAVTSFPAGTSFDIILNKASTNAKEISSNNAFSVIDIDLFDNDANTIADYKAAGKKVICYFSAGTREDWRDDKTSFQSSDYGKAMEDWPGENWVSVKSDNVKAIMKKRIALAKEKGCDAIDPDNTDGFSSNQDGWGFQKADYAAYIKFLAQEAAAVDLSIGLKNSLDLIPDVIDVVQFAVNEQCHEYEECDAYKPFTAADKAVFNIEYGGQKCDSPADVKLTILNKPADQGLNTLGGQCAVSGGEPAAAPSSSQAPVSSAKPSATDGATKPSVTAAPSATQTGAPPEPTPTTPSEDDNEEDGDGEEEGEEEKSRPKKGQSWAWWKNN</sequence>
<reference evidence="6" key="1">
    <citation type="submission" date="2023-01" db="EMBL/GenBank/DDBJ databases">
        <authorList>
            <person name="Van Ghelder C."/>
            <person name="Rancurel C."/>
        </authorList>
    </citation>
    <scope>NUCLEOTIDE SEQUENCE</scope>
    <source>
        <strain evidence="6">CNCM I-4278</strain>
    </source>
</reference>
<evidence type="ECO:0000313" key="7">
    <source>
        <dbReference type="Proteomes" id="UP001152607"/>
    </source>
</evidence>
<comment type="catalytic activity">
    <reaction evidence="1">
        <text>Hydrolysis of terminal, non-reducing alpha-D-galactose residues in alpha-D-galactosides, including galactose oligosaccharides, galactomannans and galactolipids.</text>
        <dbReference type="EC" id="3.2.1.22"/>
    </reaction>
</comment>
<evidence type="ECO:0000256" key="1">
    <source>
        <dbReference type="ARBA" id="ARBA00001255"/>
    </source>
</evidence>
<dbReference type="EC" id="3.2.1.22" evidence="2"/>
<evidence type="ECO:0000259" key="5">
    <source>
        <dbReference type="Pfam" id="PF03537"/>
    </source>
</evidence>
<gene>
    <name evidence="6" type="ORF">PDIGIT_LOCUS8954</name>
</gene>
<feature type="region of interest" description="Disordered" evidence="3">
    <location>
        <begin position="263"/>
        <end position="354"/>
    </location>
</feature>
<dbReference type="InterPro" id="IPR013785">
    <property type="entry name" value="Aldolase_TIM"/>
</dbReference>
<accession>A0A9W4UGP2</accession>
<keyword evidence="4" id="KW-0732">Signal</keyword>
<dbReference type="SUPFAM" id="SSF51445">
    <property type="entry name" value="(Trans)glycosidases"/>
    <property type="match status" value="1"/>
</dbReference>
<dbReference type="Gene3D" id="3.20.20.70">
    <property type="entry name" value="Aldolase class I"/>
    <property type="match status" value="1"/>
</dbReference>
<dbReference type="PANTHER" id="PTHR35273:SF2">
    <property type="entry name" value="ALPHA-GALACTOSIDASE"/>
    <property type="match status" value="1"/>
</dbReference>
<organism evidence="6 7">
    <name type="scientific">Periconia digitata</name>
    <dbReference type="NCBI Taxonomy" id="1303443"/>
    <lineage>
        <taxon>Eukaryota</taxon>
        <taxon>Fungi</taxon>
        <taxon>Dikarya</taxon>
        <taxon>Ascomycota</taxon>
        <taxon>Pezizomycotina</taxon>
        <taxon>Dothideomycetes</taxon>
        <taxon>Pleosporomycetidae</taxon>
        <taxon>Pleosporales</taxon>
        <taxon>Massarineae</taxon>
        <taxon>Periconiaceae</taxon>
        <taxon>Periconia</taxon>
    </lineage>
</organism>
<dbReference type="EMBL" id="CAOQHR010000006">
    <property type="protein sequence ID" value="CAI6335866.1"/>
    <property type="molecule type" value="Genomic_DNA"/>
</dbReference>
<evidence type="ECO:0000256" key="3">
    <source>
        <dbReference type="SAM" id="MobiDB-lite"/>
    </source>
</evidence>
<feature type="domain" description="Glycoside-hydrolase family GH114 TIM-barrel" evidence="5">
    <location>
        <begin position="39"/>
        <end position="239"/>
    </location>
</feature>
<proteinExistence type="predicted"/>
<feature type="compositionally biased region" description="Acidic residues" evidence="3">
    <location>
        <begin position="321"/>
        <end position="337"/>
    </location>
</feature>
<dbReference type="PANTHER" id="PTHR35273">
    <property type="entry name" value="ALPHA-1,4 POLYGALACTOSAMINIDASE, PUTATIVE (AFU_ORTHOLOGUE AFUA_3G07890)-RELATED"/>
    <property type="match status" value="1"/>
</dbReference>
<comment type="caution">
    <text evidence="6">The sequence shown here is derived from an EMBL/GenBank/DDBJ whole genome shotgun (WGS) entry which is preliminary data.</text>
</comment>
<protein>
    <recommendedName>
        <fullName evidence="2">alpha-galactosidase</fullName>
        <ecNumber evidence="2">3.2.1.22</ecNumber>
    </recommendedName>
</protein>
<feature type="compositionally biased region" description="Polar residues" evidence="3">
    <location>
        <begin position="298"/>
        <end position="310"/>
    </location>
</feature>
<name>A0A9W4UGP2_9PLEO</name>
<evidence type="ECO:0000256" key="2">
    <source>
        <dbReference type="ARBA" id="ARBA00012755"/>
    </source>
</evidence>
<keyword evidence="7" id="KW-1185">Reference proteome</keyword>